<feature type="non-terminal residue" evidence="9">
    <location>
        <position position="1"/>
    </location>
</feature>
<evidence type="ECO:0000313" key="10">
    <source>
        <dbReference type="Proteomes" id="UP000070444"/>
    </source>
</evidence>
<dbReference type="OMA" id="HCASRRC"/>
<dbReference type="PROSITE" id="PS00028">
    <property type="entry name" value="ZINC_FINGER_C2H2_1"/>
    <property type="match status" value="1"/>
</dbReference>
<evidence type="ECO:0000256" key="1">
    <source>
        <dbReference type="ARBA" id="ARBA00004123"/>
    </source>
</evidence>
<dbReference type="GO" id="GO:0000981">
    <property type="term" value="F:DNA-binding transcription factor activity, RNA polymerase II-specific"/>
    <property type="evidence" value="ECO:0007669"/>
    <property type="project" value="TreeGrafter"/>
</dbReference>
<proteinExistence type="predicted"/>
<comment type="subcellular location">
    <subcellularLocation>
        <location evidence="1">Nucleus</location>
    </subcellularLocation>
</comment>
<feature type="non-terminal residue" evidence="9">
    <location>
        <position position="61"/>
    </location>
</feature>
<dbReference type="Pfam" id="PF00096">
    <property type="entry name" value="zf-C2H2"/>
    <property type="match status" value="1"/>
</dbReference>
<dbReference type="GO" id="GO:0005634">
    <property type="term" value="C:nucleus"/>
    <property type="evidence" value="ECO:0007669"/>
    <property type="project" value="UniProtKB-SubCell"/>
</dbReference>
<dbReference type="InterPro" id="IPR036236">
    <property type="entry name" value="Znf_C2H2_sf"/>
</dbReference>
<evidence type="ECO:0000259" key="8">
    <source>
        <dbReference type="PROSITE" id="PS50157"/>
    </source>
</evidence>
<dbReference type="STRING" id="796925.A0A137NXL5"/>
<dbReference type="FunFam" id="3.30.160.60:FF:000145">
    <property type="entry name" value="Zinc finger protein 574"/>
    <property type="match status" value="1"/>
</dbReference>
<dbReference type="SMART" id="SM00355">
    <property type="entry name" value="ZnF_C2H2"/>
    <property type="match status" value="2"/>
</dbReference>
<dbReference type="PANTHER" id="PTHR24394">
    <property type="entry name" value="ZINC FINGER PROTEIN"/>
    <property type="match status" value="1"/>
</dbReference>
<reference evidence="9 10" key="1">
    <citation type="journal article" date="2015" name="Genome Biol. Evol.">
        <title>Phylogenomic analyses indicate that early fungi evolved digesting cell walls of algal ancestors of land plants.</title>
        <authorList>
            <person name="Chang Y."/>
            <person name="Wang S."/>
            <person name="Sekimoto S."/>
            <person name="Aerts A.L."/>
            <person name="Choi C."/>
            <person name="Clum A."/>
            <person name="LaButti K.M."/>
            <person name="Lindquist E.A."/>
            <person name="Yee Ngan C."/>
            <person name="Ohm R.A."/>
            <person name="Salamov A.A."/>
            <person name="Grigoriev I.V."/>
            <person name="Spatafora J.W."/>
            <person name="Berbee M.L."/>
        </authorList>
    </citation>
    <scope>NUCLEOTIDE SEQUENCE [LARGE SCALE GENOMIC DNA]</scope>
    <source>
        <strain evidence="9 10">NRRL 28638</strain>
    </source>
</reference>
<evidence type="ECO:0000256" key="4">
    <source>
        <dbReference type="ARBA" id="ARBA00022771"/>
    </source>
</evidence>
<keyword evidence="4 7" id="KW-0863">Zinc-finger</keyword>
<gene>
    <name evidence="9" type="ORF">CONCODRAFT_52316</name>
</gene>
<dbReference type="SUPFAM" id="SSF57667">
    <property type="entry name" value="beta-beta-alpha zinc fingers"/>
    <property type="match status" value="1"/>
</dbReference>
<evidence type="ECO:0000313" key="9">
    <source>
        <dbReference type="EMBL" id="KXN67536.1"/>
    </source>
</evidence>
<keyword evidence="2" id="KW-0479">Metal-binding</keyword>
<dbReference type="InterPro" id="IPR013087">
    <property type="entry name" value="Znf_C2H2_type"/>
</dbReference>
<dbReference type="PANTHER" id="PTHR24394:SF44">
    <property type="entry name" value="ZINC FINGER PROTEIN 271-LIKE"/>
    <property type="match status" value="1"/>
</dbReference>
<evidence type="ECO:0000256" key="5">
    <source>
        <dbReference type="ARBA" id="ARBA00022833"/>
    </source>
</evidence>
<keyword evidence="6" id="KW-0539">Nucleus</keyword>
<organism evidence="9 10">
    <name type="scientific">Conidiobolus coronatus (strain ATCC 28846 / CBS 209.66 / NRRL 28638)</name>
    <name type="common">Delacroixia coronata</name>
    <dbReference type="NCBI Taxonomy" id="796925"/>
    <lineage>
        <taxon>Eukaryota</taxon>
        <taxon>Fungi</taxon>
        <taxon>Fungi incertae sedis</taxon>
        <taxon>Zoopagomycota</taxon>
        <taxon>Entomophthoromycotina</taxon>
        <taxon>Entomophthoromycetes</taxon>
        <taxon>Entomophthorales</taxon>
        <taxon>Ancylistaceae</taxon>
        <taxon>Conidiobolus</taxon>
    </lineage>
</organism>
<dbReference type="FunFam" id="3.30.160.60:FF:000100">
    <property type="entry name" value="Zinc finger 45-like"/>
    <property type="match status" value="1"/>
</dbReference>
<evidence type="ECO:0000256" key="7">
    <source>
        <dbReference type="PROSITE-ProRule" id="PRU00042"/>
    </source>
</evidence>
<dbReference type="PROSITE" id="PS50157">
    <property type="entry name" value="ZINC_FINGER_C2H2_2"/>
    <property type="match status" value="1"/>
</dbReference>
<dbReference type="EMBL" id="KQ964630">
    <property type="protein sequence ID" value="KXN67536.1"/>
    <property type="molecule type" value="Genomic_DNA"/>
</dbReference>
<dbReference type="OrthoDB" id="8922241at2759"/>
<feature type="domain" description="C2H2-type" evidence="8">
    <location>
        <begin position="1"/>
        <end position="28"/>
    </location>
</feature>
<accession>A0A137NXL5</accession>
<evidence type="ECO:0000256" key="6">
    <source>
        <dbReference type="ARBA" id="ARBA00023242"/>
    </source>
</evidence>
<dbReference type="GO" id="GO:0008270">
    <property type="term" value="F:zinc ion binding"/>
    <property type="evidence" value="ECO:0007669"/>
    <property type="project" value="UniProtKB-KW"/>
</dbReference>
<dbReference type="Pfam" id="PF12874">
    <property type="entry name" value="zf-met"/>
    <property type="match status" value="1"/>
</dbReference>
<evidence type="ECO:0000256" key="3">
    <source>
        <dbReference type="ARBA" id="ARBA00022737"/>
    </source>
</evidence>
<keyword evidence="5" id="KW-0862">Zinc</keyword>
<keyword evidence="3" id="KW-0677">Repeat</keyword>
<keyword evidence="10" id="KW-1185">Reference proteome</keyword>
<dbReference type="AlphaFoldDB" id="A0A137NXL5"/>
<evidence type="ECO:0000256" key="2">
    <source>
        <dbReference type="ARBA" id="ARBA00022723"/>
    </source>
</evidence>
<dbReference type="Gene3D" id="3.30.160.60">
    <property type="entry name" value="Classic Zinc Finger"/>
    <property type="match status" value="2"/>
</dbReference>
<dbReference type="Proteomes" id="UP000070444">
    <property type="component" value="Unassembled WGS sequence"/>
</dbReference>
<sequence length="61" mass="7331">FPCTLCPKSFNRKNSLRRHLQLHSGVRPYSCTTCKRSFSRQDIYKRHCASRRCQRLTERES</sequence>
<name>A0A137NXL5_CONC2</name>
<protein>
    <recommendedName>
        <fullName evidence="8">C2H2-type domain-containing protein</fullName>
    </recommendedName>
</protein>